<gene>
    <name evidence="1" type="ORF">PAESOLCIP111_06720</name>
</gene>
<protein>
    <submittedName>
        <fullName evidence="1">Uncharacterized protein</fullName>
    </submittedName>
</protein>
<reference evidence="1" key="1">
    <citation type="submission" date="2021-06" db="EMBL/GenBank/DDBJ databases">
        <authorList>
            <person name="Criscuolo A."/>
        </authorList>
    </citation>
    <scope>NUCLEOTIDE SEQUENCE</scope>
    <source>
        <strain evidence="1">CIP111600</strain>
    </source>
</reference>
<accession>A0A916NM96</accession>
<dbReference type="EMBL" id="CAJVAS010000090">
    <property type="protein sequence ID" value="CAG7653192.1"/>
    <property type="molecule type" value="Genomic_DNA"/>
</dbReference>
<name>A0A916NM96_9BACL</name>
<keyword evidence="2" id="KW-1185">Reference proteome</keyword>
<dbReference type="AlphaFoldDB" id="A0A916NM96"/>
<evidence type="ECO:0000313" key="1">
    <source>
        <dbReference type="EMBL" id="CAG7653192.1"/>
    </source>
</evidence>
<comment type="caution">
    <text evidence="1">The sequence shown here is derived from an EMBL/GenBank/DDBJ whole genome shotgun (WGS) entry which is preliminary data.</text>
</comment>
<sequence>MGHNTIFEGQFLLNKPLDEETYKLLFNLSDTRRLSRNIEVISKQENISVSEALTKYGEEGEFYFSNEPNHVLVGGILKRVKDETVLERNRPPKSQPSLWCCWAPIENRTAIAWNGQDKFYNSLEWIEYIIERILKPRSYVLNGEIECFGEGLNDNWRINIKNNKVYKFD</sequence>
<dbReference type="Proteomes" id="UP000693672">
    <property type="component" value="Unassembled WGS sequence"/>
</dbReference>
<proteinExistence type="predicted"/>
<evidence type="ECO:0000313" key="2">
    <source>
        <dbReference type="Proteomes" id="UP000693672"/>
    </source>
</evidence>
<organism evidence="1 2">
    <name type="scientific">Paenibacillus solanacearum</name>
    <dbReference type="NCBI Taxonomy" id="2048548"/>
    <lineage>
        <taxon>Bacteria</taxon>
        <taxon>Bacillati</taxon>
        <taxon>Bacillota</taxon>
        <taxon>Bacilli</taxon>
        <taxon>Bacillales</taxon>
        <taxon>Paenibacillaceae</taxon>
        <taxon>Paenibacillus</taxon>
    </lineage>
</organism>
<dbReference type="RefSeq" id="WP_218096360.1">
    <property type="nucleotide sequence ID" value="NZ_CAJVAS010000090.1"/>
</dbReference>